<dbReference type="AlphaFoldDB" id="A0A1B1YPV7"/>
<dbReference type="InParanoid" id="A0A1B1YPV7"/>
<evidence type="ECO:0000313" key="2">
    <source>
        <dbReference type="Proteomes" id="UP000092952"/>
    </source>
</evidence>
<proteinExistence type="predicted"/>
<dbReference type="EMBL" id="CP014671">
    <property type="protein sequence ID" value="ANX02804.1"/>
    <property type="molecule type" value="Genomic_DNA"/>
</dbReference>
<dbReference type="KEGG" id="gbi:PG2T_00385"/>
<dbReference type="STRING" id="1810504.PG2T_00385"/>
<protein>
    <submittedName>
        <fullName evidence="1">Uncharacterized protein</fullName>
    </submittedName>
</protein>
<sequence>MDFSVSYLDRIFGKLAGFSPDTLAGGAVEFPVMMPAGENAAIESGVGERFVRMWAHTLQGDELTAPRPDQQHQGAVDGGYIVFSFTQFAQIARFGEHDELLQGIVVEYWPSI</sequence>
<organism evidence="1 2">
    <name type="scientific">Immundisolibacter cernigliae</name>
    <dbReference type="NCBI Taxonomy" id="1810504"/>
    <lineage>
        <taxon>Bacteria</taxon>
        <taxon>Pseudomonadati</taxon>
        <taxon>Pseudomonadota</taxon>
        <taxon>Gammaproteobacteria</taxon>
        <taxon>Immundisolibacterales</taxon>
        <taxon>Immundisolibacteraceae</taxon>
        <taxon>Immundisolibacter</taxon>
    </lineage>
</organism>
<name>A0A1B1YPV7_9GAMM</name>
<reference evidence="2" key="1">
    <citation type="submission" date="2016-03" db="EMBL/GenBank/DDBJ databases">
        <title>Complete genome sequence of Solimmundus cernigliae, representing a novel lineage of polycyclic aromatic hydrocarbon degraders within the Gammaproteobacteria.</title>
        <authorList>
            <person name="Singleton D.R."/>
            <person name="Dickey A.N."/>
            <person name="Scholl E.H."/>
            <person name="Wright F.A."/>
            <person name="Aitken M.D."/>
        </authorList>
    </citation>
    <scope>NUCLEOTIDE SEQUENCE [LARGE SCALE GENOMIC DNA]</scope>
    <source>
        <strain evidence="2">TR3.2</strain>
    </source>
</reference>
<accession>A0A1B1YPV7</accession>
<keyword evidence="2" id="KW-1185">Reference proteome</keyword>
<gene>
    <name evidence="1" type="ORF">PG2T_00385</name>
</gene>
<evidence type="ECO:0000313" key="1">
    <source>
        <dbReference type="EMBL" id="ANX02804.1"/>
    </source>
</evidence>
<dbReference type="Proteomes" id="UP000092952">
    <property type="component" value="Chromosome"/>
</dbReference>